<evidence type="ECO:0000256" key="6">
    <source>
        <dbReference type="ARBA" id="ARBA00023136"/>
    </source>
</evidence>
<dbReference type="CDD" id="cd06261">
    <property type="entry name" value="TM_PBP2"/>
    <property type="match status" value="1"/>
</dbReference>
<evidence type="ECO:0000256" key="4">
    <source>
        <dbReference type="ARBA" id="ARBA00022692"/>
    </source>
</evidence>
<keyword evidence="6 7" id="KW-0472">Membrane</keyword>
<dbReference type="Pfam" id="PF12911">
    <property type="entry name" value="OppC_N"/>
    <property type="match status" value="1"/>
</dbReference>
<dbReference type="InterPro" id="IPR053474">
    <property type="entry name" value="Staphylopine_ABC_permease"/>
</dbReference>
<keyword evidence="3" id="KW-1003">Cell membrane</keyword>
<dbReference type="InterPro" id="IPR050366">
    <property type="entry name" value="BP-dependent_transpt_permease"/>
</dbReference>
<dbReference type="InterPro" id="IPR000515">
    <property type="entry name" value="MetI-like"/>
</dbReference>
<evidence type="ECO:0000259" key="8">
    <source>
        <dbReference type="PROSITE" id="PS50928"/>
    </source>
</evidence>
<dbReference type="Proteomes" id="UP000177894">
    <property type="component" value="Chromosome"/>
</dbReference>
<evidence type="ECO:0000256" key="7">
    <source>
        <dbReference type="RuleBase" id="RU363032"/>
    </source>
</evidence>
<dbReference type="EMBL" id="CP020559">
    <property type="protein sequence ID" value="ARE88950.1"/>
    <property type="molecule type" value="Genomic_DNA"/>
</dbReference>
<evidence type="ECO:0000313" key="10">
    <source>
        <dbReference type="EMBL" id="ARE88950.1"/>
    </source>
</evidence>
<organism evidence="10 12">
    <name type="scientific">Clostridium formicaceticum</name>
    <dbReference type="NCBI Taxonomy" id="1497"/>
    <lineage>
        <taxon>Bacteria</taxon>
        <taxon>Bacillati</taxon>
        <taxon>Bacillota</taxon>
        <taxon>Clostridia</taxon>
        <taxon>Eubacteriales</taxon>
        <taxon>Clostridiaceae</taxon>
        <taxon>Clostridium</taxon>
    </lineage>
</organism>
<dbReference type="InterPro" id="IPR025966">
    <property type="entry name" value="OppC_N"/>
</dbReference>
<dbReference type="AlphaFoldDB" id="A0AAC9WIV4"/>
<evidence type="ECO:0000313" key="9">
    <source>
        <dbReference type="EMBL" id="AOY74587.1"/>
    </source>
</evidence>
<reference evidence="9 11" key="1">
    <citation type="submission" date="2016-10" db="EMBL/GenBank/DDBJ databases">
        <title>Complete Genome Sequence of Acetogen Clostridium formicoaceticum ATCC 27076.</title>
        <authorList>
            <person name="Bao T."/>
            <person name="Cheng C."/>
            <person name="Zhao J."/>
            <person name="Yang S.-T."/>
            <person name="Wang J."/>
            <person name="Wang M."/>
        </authorList>
    </citation>
    <scope>NUCLEOTIDE SEQUENCE [LARGE SCALE GENOMIC DNA]</scope>
    <source>
        <strain evidence="9 11">ATCC 27076</strain>
    </source>
</reference>
<dbReference type="Gene3D" id="1.10.3720.10">
    <property type="entry name" value="MetI-like"/>
    <property type="match status" value="1"/>
</dbReference>
<dbReference type="PANTHER" id="PTHR43386:SF1">
    <property type="entry name" value="D,D-DIPEPTIDE TRANSPORT SYSTEM PERMEASE PROTEIN DDPC-RELATED"/>
    <property type="match status" value="1"/>
</dbReference>
<evidence type="ECO:0000313" key="12">
    <source>
        <dbReference type="Proteomes" id="UP000192478"/>
    </source>
</evidence>
<keyword evidence="4 7" id="KW-0812">Transmembrane</keyword>
<dbReference type="Pfam" id="PF00528">
    <property type="entry name" value="BPD_transp_1"/>
    <property type="match status" value="1"/>
</dbReference>
<dbReference type="KEGG" id="cfm:BJL90_00625"/>
<sequence>MLFWNKFRKDKLATVCMMIILMIITMGILAPLLAPNDPIKINSSYRLQGASWQFPFGTDHLGRCILSRLIYGIRPSVIWVIAAMLATVGIGIVLGLISGYCRGKVDEVIMRICDIMLSFPSEVIILAILGVFGVGLRNILIASIVTKWAWYTRVIRSAVLQFTEQNYVYFAKTSGASTFHILRRHILPLTLSEIIVIASNNISSSILMIAGLSFLGFGVQAPSPEWGMMLNEAQNVMLSHPEQMLAPGLGIVTISVAFSFMGDSLRDAFDPQHQSIALKKPKRKWHYGFARSKKLKSMGHSQ</sequence>
<reference evidence="10 12" key="2">
    <citation type="submission" date="2017-03" db="EMBL/GenBank/DDBJ databases">
        <title>Complete sequence of Clostridium formicaceticum DSM 92.</title>
        <authorList>
            <person name="Poehlein A."/>
            <person name="Karl M."/>
            <person name="Bengelsdorf F.R."/>
            <person name="Duerre P."/>
            <person name="Daniel R."/>
        </authorList>
    </citation>
    <scope>NUCLEOTIDE SEQUENCE [LARGE SCALE GENOMIC DNA]</scope>
    <source>
        <strain evidence="10 12">DSM 92</strain>
    </source>
</reference>
<feature type="transmembrane region" description="Helical" evidence="7">
    <location>
        <begin position="123"/>
        <end position="146"/>
    </location>
</feature>
<evidence type="ECO:0000313" key="11">
    <source>
        <dbReference type="Proteomes" id="UP000177894"/>
    </source>
</evidence>
<gene>
    <name evidence="10" type="primary">gsiD_3</name>
    <name evidence="9" type="ORF">BJL90_00625</name>
    <name evidence="10" type="ORF">CLFO_33560</name>
</gene>
<dbReference type="PANTHER" id="PTHR43386">
    <property type="entry name" value="OLIGOPEPTIDE TRANSPORT SYSTEM PERMEASE PROTEIN APPC"/>
    <property type="match status" value="1"/>
</dbReference>
<protein>
    <submittedName>
        <fullName evidence="10">Glutathione transport system permease protein GsiD</fullName>
    </submittedName>
</protein>
<accession>A0AAC9WIV4</accession>
<dbReference type="Proteomes" id="UP000192478">
    <property type="component" value="Chromosome"/>
</dbReference>
<evidence type="ECO:0000256" key="2">
    <source>
        <dbReference type="ARBA" id="ARBA00022448"/>
    </source>
</evidence>
<dbReference type="SUPFAM" id="SSF161098">
    <property type="entry name" value="MetI-like"/>
    <property type="match status" value="1"/>
</dbReference>
<keyword evidence="2 7" id="KW-0813">Transport</keyword>
<comment type="similarity">
    <text evidence="7">Belongs to the binding-protein-dependent transport system permease family.</text>
</comment>
<keyword evidence="11" id="KW-1185">Reference proteome</keyword>
<dbReference type="RefSeq" id="WP_070963391.1">
    <property type="nucleotide sequence ID" value="NZ_CP017603.1"/>
</dbReference>
<dbReference type="InterPro" id="IPR035906">
    <property type="entry name" value="MetI-like_sf"/>
</dbReference>
<feature type="transmembrane region" description="Helical" evidence="7">
    <location>
        <begin position="77"/>
        <end position="102"/>
    </location>
</feature>
<dbReference type="NCBIfam" id="NF045473">
    <property type="entry name" value="Opp1C"/>
    <property type="match status" value="1"/>
</dbReference>
<feature type="transmembrane region" description="Helical" evidence="7">
    <location>
        <begin position="12"/>
        <end position="34"/>
    </location>
</feature>
<dbReference type="GO" id="GO:0055085">
    <property type="term" value="P:transmembrane transport"/>
    <property type="evidence" value="ECO:0007669"/>
    <property type="project" value="InterPro"/>
</dbReference>
<evidence type="ECO:0000256" key="3">
    <source>
        <dbReference type="ARBA" id="ARBA00022475"/>
    </source>
</evidence>
<name>A0AAC9WIV4_9CLOT</name>
<keyword evidence="5 7" id="KW-1133">Transmembrane helix</keyword>
<dbReference type="EMBL" id="CP017603">
    <property type="protein sequence ID" value="AOY74587.1"/>
    <property type="molecule type" value="Genomic_DNA"/>
</dbReference>
<dbReference type="GO" id="GO:0005886">
    <property type="term" value="C:plasma membrane"/>
    <property type="evidence" value="ECO:0007669"/>
    <property type="project" value="UniProtKB-SubCell"/>
</dbReference>
<proteinExistence type="inferred from homology"/>
<feature type="domain" description="ABC transmembrane type-1" evidence="8">
    <location>
        <begin position="73"/>
        <end position="262"/>
    </location>
</feature>
<evidence type="ECO:0000256" key="1">
    <source>
        <dbReference type="ARBA" id="ARBA00004651"/>
    </source>
</evidence>
<evidence type="ECO:0000256" key="5">
    <source>
        <dbReference type="ARBA" id="ARBA00022989"/>
    </source>
</evidence>
<feature type="transmembrane region" description="Helical" evidence="7">
    <location>
        <begin position="194"/>
        <end position="219"/>
    </location>
</feature>
<dbReference type="PROSITE" id="PS50928">
    <property type="entry name" value="ABC_TM1"/>
    <property type="match status" value="1"/>
</dbReference>
<comment type="subcellular location">
    <subcellularLocation>
        <location evidence="1 7">Cell membrane</location>
        <topology evidence="1 7">Multi-pass membrane protein</topology>
    </subcellularLocation>
</comment>